<evidence type="ECO:0000313" key="2">
    <source>
        <dbReference type="EMBL" id="KAA0164429.1"/>
    </source>
</evidence>
<dbReference type="AlphaFoldDB" id="A0A5A8DH85"/>
<feature type="compositionally biased region" description="Gly residues" evidence="1">
    <location>
        <begin position="153"/>
        <end position="167"/>
    </location>
</feature>
<name>A0A5A8DH85_CAFRO</name>
<gene>
    <name evidence="2" type="ORF">FNF31_02353</name>
</gene>
<feature type="compositionally biased region" description="Acidic residues" evidence="1">
    <location>
        <begin position="647"/>
        <end position="659"/>
    </location>
</feature>
<protein>
    <submittedName>
        <fullName evidence="2">Uncharacterized protein</fullName>
    </submittedName>
</protein>
<accession>A0A5A8DH85</accession>
<feature type="compositionally biased region" description="Basic and acidic residues" evidence="1">
    <location>
        <begin position="660"/>
        <end position="669"/>
    </location>
</feature>
<dbReference type="Proteomes" id="UP000325113">
    <property type="component" value="Unassembled WGS sequence"/>
</dbReference>
<sequence length="679" mass="72111">MSAAVPSQKAAAPPAAPGAADDQGAIADLLGLLASATAGADAAASGSPDEDSAHLAETMATLQRVLEQAAGGEVDLDAVTDSLANPSGSPARPAGTAAPPARAPAPPRRPGAQQHPAGTATAGPAEGSAGSDGEEELVDEYPGRFDDEAMDGLGSGLGSYRGPGGGAADDEDGRYYDEDGYPVGGHDAADADGRYYGEDEYDEEEPPLVEMRSGVWPVDAWRAQHEQRAAGAAAPRPKSRTLSSKDWDELVTRLNESSKRKQQALSAIRAKRDADELASSRRTPAISRRSKQIASAVRRLPDRVNALMARRKRKLDKLRDEAHQREMAEVSLKPKLARPINGRMAHLMKRMRRRVGHLLQYDVDKQIRARQRQQIMQEVEARELTFSPRINPNSVRIFNKMQRRINTIRSKIRTHGPESLTPEERQLAAGGKTKAARSRTEADNQLKLLAELEADVKSGRLSRIPLGKDGLSKLPGHEEERFHPRINPRSRRFAQEEGPDDVHERLYSQSTEAHAHRTMESRAKAQATLRLARTKSSAALGLGNSSDGLRVGSIGLKGASIAASSAAASIASGDAGLGDGFENLVAYRPGYDFIVRHVLNAQAAGDARAVDEEEAAEAAAAAAAAGGGGGGGGGGLGRHSFGVDAHDVEDEDDEDDEEEARIGGRRDGAMTRSALGASH</sequence>
<reference evidence="2 3" key="1">
    <citation type="submission" date="2019-07" db="EMBL/GenBank/DDBJ databases">
        <title>Genomes of Cafeteria roenbergensis.</title>
        <authorList>
            <person name="Fischer M.G."/>
            <person name="Hackl T."/>
            <person name="Roman M."/>
        </authorList>
    </citation>
    <scope>NUCLEOTIDE SEQUENCE [LARGE SCALE GENOMIC DNA]</scope>
    <source>
        <strain evidence="2 3">Cflag</strain>
    </source>
</reference>
<dbReference type="PANTHER" id="PTHR37028:SF4">
    <property type="entry name" value="ALMS MOTIF DOMAIN-CONTAINING PROTEIN"/>
    <property type="match status" value="1"/>
</dbReference>
<feature type="region of interest" description="Disordered" evidence="1">
    <location>
        <begin position="271"/>
        <end position="293"/>
    </location>
</feature>
<feature type="region of interest" description="Disordered" evidence="1">
    <location>
        <begin position="76"/>
        <end position="193"/>
    </location>
</feature>
<evidence type="ECO:0000256" key="1">
    <source>
        <dbReference type="SAM" id="MobiDB-lite"/>
    </source>
</evidence>
<dbReference type="PANTHER" id="PTHR37028">
    <property type="entry name" value="UNNAMED PRODUCT-RELATED"/>
    <property type="match status" value="1"/>
</dbReference>
<evidence type="ECO:0000313" key="3">
    <source>
        <dbReference type="Proteomes" id="UP000325113"/>
    </source>
</evidence>
<proteinExistence type="predicted"/>
<feature type="region of interest" description="Disordered" evidence="1">
    <location>
        <begin position="623"/>
        <end position="679"/>
    </location>
</feature>
<feature type="compositionally biased region" description="Gly residues" evidence="1">
    <location>
        <begin position="625"/>
        <end position="637"/>
    </location>
</feature>
<feature type="compositionally biased region" description="Low complexity" evidence="1">
    <location>
        <begin position="110"/>
        <end position="131"/>
    </location>
</feature>
<comment type="caution">
    <text evidence="2">The sequence shown here is derived from an EMBL/GenBank/DDBJ whole genome shotgun (WGS) entry which is preliminary data.</text>
</comment>
<dbReference type="EMBL" id="VLTM01000017">
    <property type="protein sequence ID" value="KAA0164429.1"/>
    <property type="molecule type" value="Genomic_DNA"/>
</dbReference>
<feature type="region of interest" description="Disordered" evidence="1">
    <location>
        <begin position="1"/>
        <end position="22"/>
    </location>
</feature>
<feature type="compositionally biased region" description="Low complexity" evidence="1">
    <location>
        <begin position="90"/>
        <end position="100"/>
    </location>
</feature>
<organism evidence="2 3">
    <name type="scientific">Cafeteria roenbergensis</name>
    <name type="common">Marine flagellate</name>
    <dbReference type="NCBI Taxonomy" id="33653"/>
    <lineage>
        <taxon>Eukaryota</taxon>
        <taxon>Sar</taxon>
        <taxon>Stramenopiles</taxon>
        <taxon>Bigyra</taxon>
        <taxon>Opalozoa</taxon>
        <taxon>Bicosoecida</taxon>
        <taxon>Cafeteriaceae</taxon>
        <taxon>Cafeteria</taxon>
    </lineage>
</organism>